<feature type="region of interest" description="Disordered" evidence="1">
    <location>
        <begin position="1"/>
        <end position="27"/>
    </location>
</feature>
<protein>
    <submittedName>
        <fullName evidence="2">Uncharacterized protein</fullName>
    </submittedName>
</protein>
<organism evidence="2 3">
    <name type="scientific">Popillia japonica</name>
    <name type="common">Japanese beetle</name>
    <dbReference type="NCBI Taxonomy" id="7064"/>
    <lineage>
        <taxon>Eukaryota</taxon>
        <taxon>Metazoa</taxon>
        <taxon>Ecdysozoa</taxon>
        <taxon>Arthropoda</taxon>
        <taxon>Hexapoda</taxon>
        <taxon>Insecta</taxon>
        <taxon>Pterygota</taxon>
        <taxon>Neoptera</taxon>
        <taxon>Endopterygota</taxon>
        <taxon>Coleoptera</taxon>
        <taxon>Polyphaga</taxon>
        <taxon>Scarabaeiformia</taxon>
        <taxon>Scarabaeidae</taxon>
        <taxon>Rutelinae</taxon>
        <taxon>Popillia</taxon>
    </lineage>
</organism>
<comment type="caution">
    <text evidence="2">The sequence shown here is derived from an EMBL/GenBank/DDBJ whole genome shotgun (WGS) entry which is preliminary data.</text>
</comment>
<gene>
    <name evidence="2" type="ORF">QE152_g40780</name>
</gene>
<sequence length="131" mass="15719">MTKEERSSHSICTDVIKESYTNSSLKGPGGERNVPYWWNQEISEKRKQCMITRRRYTKLRRRGDGEAESLRTYEERKQCMITRRRYTKLRRRGDGEAESLRTYEEYKRCKKELPEEDTPNCVGEETVKQRA</sequence>
<proteinExistence type="predicted"/>
<evidence type="ECO:0000313" key="3">
    <source>
        <dbReference type="Proteomes" id="UP001458880"/>
    </source>
</evidence>
<evidence type="ECO:0000313" key="2">
    <source>
        <dbReference type="EMBL" id="KAK9674894.1"/>
    </source>
</evidence>
<evidence type="ECO:0000256" key="1">
    <source>
        <dbReference type="SAM" id="MobiDB-lite"/>
    </source>
</evidence>
<accession>A0AAW1HFD6</accession>
<keyword evidence="3" id="KW-1185">Reference proteome</keyword>
<dbReference type="EMBL" id="JASPKY010001417">
    <property type="protein sequence ID" value="KAK9674894.1"/>
    <property type="molecule type" value="Genomic_DNA"/>
</dbReference>
<name>A0AAW1HFD6_POPJA</name>
<dbReference type="AlphaFoldDB" id="A0AAW1HFD6"/>
<dbReference type="Proteomes" id="UP001458880">
    <property type="component" value="Unassembled WGS sequence"/>
</dbReference>
<reference evidence="2 3" key="1">
    <citation type="journal article" date="2024" name="BMC Genomics">
        <title>De novo assembly and annotation of Popillia japonica's genome with initial clues to its potential as an invasive pest.</title>
        <authorList>
            <person name="Cucini C."/>
            <person name="Boschi S."/>
            <person name="Funari R."/>
            <person name="Cardaioli E."/>
            <person name="Iannotti N."/>
            <person name="Marturano G."/>
            <person name="Paoli F."/>
            <person name="Bruttini M."/>
            <person name="Carapelli A."/>
            <person name="Frati F."/>
            <person name="Nardi F."/>
        </authorList>
    </citation>
    <scope>NUCLEOTIDE SEQUENCE [LARGE SCALE GENOMIC DNA]</scope>
    <source>
        <strain evidence="2">DMR45628</strain>
    </source>
</reference>